<comment type="subcellular location">
    <subcellularLocation>
        <location evidence="1 12">Cell outer membrane</location>
        <topology evidence="1 12">Multi-pass membrane protein</topology>
    </subcellularLocation>
</comment>
<evidence type="ECO:0000256" key="12">
    <source>
        <dbReference type="PROSITE-ProRule" id="PRU01360"/>
    </source>
</evidence>
<dbReference type="Proteomes" id="UP000179467">
    <property type="component" value="Unassembled WGS sequence"/>
</dbReference>
<keyword evidence="9 12" id="KW-0472">Membrane</keyword>
<dbReference type="NCBIfam" id="TIGR01783">
    <property type="entry name" value="TonB-siderophor"/>
    <property type="match status" value="1"/>
</dbReference>
<evidence type="ECO:0000256" key="5">
    <source>
        <dbReference type="ARBA" id="ARBA00022692"/>
    </source>
</evidence>
<feature type="domain" description="TonB-dependent receptor-like beta-barrel" evidence="15">
    <location>
        <begin position="245"/>
        <end position="744"/>
    </location>
</feature>
<keyword evidence="6 14" id="KW-0732">Signal</keyword>
<dbReference type="InterPro" id="IPR039426">
    <property type="entry name" value="TonB-dep_rcpt-like"/>
</dbReference>
<keyword evidence="7" id="KW-0406">Ion transport</keyword>
<dbReference type="PROSITE" id="PS51257">
    <property type="entry name" value="PROKAR_LIPOPROTEIN"/>
    <property type="match status" value="1"/>
</dbReference>
<evidence type="ECO:0000256" key="4">
    <source>
        <dbReference type="ARBA" id="ARBA00022452"/>
    </source>
</evidence>
<dbReference type="InterPro" id="IPR010105">
    <property type="entry name" value="TonB_sidphr_rcpt"/>
</dbReference>
<dbReference type="InterPro" id="IPR037066">
    <property type="entry name" value="Plug_dom_sf"/>
</dbReference>
<name>A0A1S1HE60_9SPHN</name>
<evidence type="ECO:0000256" key="10">
    <source>
        <dbReference type="ARBA" id="ARBA00023170"/>
    </source>
</evidence>
<organism evidence="17 18">
    <name type="scientific">Edaphosphingomonas haloaromaticamans</name>
    <dbReference type="NCBI Taxonomy" id="653954"/>
    <lineage>
        <taxon>Bacteria</taxon>
        <taxon>Pseudomonadati</taxon>
        <taxon>Pseudomonadota</taxon>
        <taxon>Alphaproteobacteria</taxon>
        <taxon>Sphingomonadales</taxon>
        <taxon>Rhizorhabdaceae</taxon>
        <taxon>Edaphosphingomonas</taxon>
    </lineage>
</organism>
<evidence type="ECO:0000256" key="7">
    <source>
        <dbReference type="ARBA" id="ARBA00023065"/>
    </source>
</evidence>
<feature type="chain" id="PRO_5010181889" evidence="14">
    <location>
        <begin position="32"/>
        <end position="784"/>
    </location>
</feature>
<keyword evidence="5 12" id="KW-0812">Transmembrane</keyword>
<keyword evidence="8 13" id="KW-0798">TonB box</keyword>
<keyword evidence="18" id="KW-1185">Reference proteome</keyword>
<dbReference type="Pfam" id="PF00593">
    <property type="entry name" value="TonB_dep_Rec_b-barrel"/>
    <property type="match status" value="1"/>
</dbReference>
<dbReference type="GO" id="GO:0038023">
    <property type="term" value="F:signaling receptor activity"/>
    <property type="evidence" value="ECO:0007669"/>
    <property type="project" value="InterPro"/>
</dbReference>
<dbReference type="EMBL" id="MIPT01000001">
    <property type="protein sequence ID" value="OHT18780.1"/>
    <property type="molecule type" value="Genomic_DNA"/>
</dbReference>
<evidence type="ECO:0000259" key="15">
    <source>
        <dbReference type="Pfam" id="PF00593"/>
    </source>
</evidence>
<evidence type="ECO:0000256" key="14">
    <source>
        <dbReference type="SAM" id="SignalP"/>
    </source>
</evidence>
<evidence type="ECO:0000256" key="6">
    <source>
        <dbReference type="ARBA" id="ARBA00022729"/>
    </source>
</evidence>
<evidence type="ECO:0000256" key="11">
    <source>
        <dbReference type="ARBA" id="ARBA00023237"/>
    </source>
</evidence>
<dbReference type="GO" id="GO:0009279">
    <property type="term" value="C:cell outer membrane"/>
    <property type="evidence" value="ECO:0007669"/>
    <property type="project" value="UniProtKB-SubCell"/>
</dbReference>
<dbReference type="SUPFAM" id="SSF56935">
    <property type="entry name" value="Porins"/>
    <property type="match status" value="1"/>
</dbReference>
<evidence type="ECO:0000259" key="16">
    <source>
        <dbReference type="Pfam" id="PF07715"/>
    </source>
</evidence>
<keyword evidence="11 12" id="KW-0998">Cell outer membrane</keyword>
<evidence type="ECO:0000256" key="1">
    <source>
        <dbReference type="ARBA" id="ARBA00004571"/>
    </source>
</evidence>
<dbReference type="InterPro" id="IPR000531">
    <property type="entry name" value="Beta-barrel_TonB"/>
</dbReference>
<dbReference type="PROSITE" id="PS52016">
    <property type="entry name" value="TONB_DEPENDENT_REC_3"/>
    <property type="match status" value="1"/>
</dbReference>
<dbReference type="OrthoDB" id="9760333at2"/>
<proteinExistence type="inferred from homology"/>
<evidence type="ECO:0000313" key="18">
    <source>
        <dbReference type="Proteomes" id="UP000179467"/>
    </source>
</evidence>
<feature type="signal peptide" evidence="14">
    <location>
        <begin position="1"/>
        <end position="31"/>
    </location>
</feature>
<dbReference type="FunFam" id="2.170.130.10:FF:000001">
    <property type="entry name" value="Catecholate siderophore TonB-dependent receptor"/>
    <property type="match status" value="1"/>
</dbReference>
<dbReference type="Gene3D" id="2.40.170.20">
    <property type="entry name" value="TonB-dependent receptor, beta-barrel domain"/>
    <property type="match status" value="1"/>
</dbReference>
<gene>
    <name evidence="17" type="primary">bfrD</name>
    <name evidence="17" type="ORF">BHE75_00756</name>
</gene>
<dbReference type="Pfam" id="PF07715">
    <property type="entry name" value="Plug"/>
    <property type="match status" value="1"/>
</dbReference>
<dbReference type="AlphaFoldDB" id="A0A1S1HE60"/>
<dbReference type="RefSeq" id="WP_070932502.1">
    <property type="nucleotide sequence ID" value="NZ_MIPT01000001.1"/>
</dbReference>
<dbReference type="CDD" id="cd01347">
    <property type="entry name" value="ligand_gated_channel"/>
    <property type="match status" value="1"/>
</dbReference>
<protein>
    <submittedName>
        <fullName evidence="17">Putative TonB-dependent receptor BfrD</fullName>
    </submittedName>
</protein>
<evidence type="ECO:0000256" key="8">
    <source>
        <dbReference type="ARBA" id="ARBA00023077"/>
    </source>
</evidence>
<evidence type="ECO:0000256" key="9">
    <source>
        <dbReference type="ARBA" id="ARBA00023136"/>
    </source>
</evidence>
<comment type="similarity">
    <text evidence="2 12 13">Belongs to the TonB-dependent receptor family.</text>
</comment>
<dbReference type="InterPro" id="IPR036942">
    <property type="entry name" value="Beta-barrel_TonB_sf"/>
</dbReference>
<reference evidence="17 18" key="1">
    <citation type="submission" date="2016-09" db="EMBL/GenBank/DDBJ databases">
        <title>Metabolic pathway, cell adaptation mechanisms and a novel monoxygenase revealed through proteogenomic-transcription analysis of a Sphingomonas haloaromaticamans strain degrading the fungicide ortho-phenylphenol.</title>
        <authorList>
            <person name="Perruchon C."/>
            <person name="Papadopoulou E.S."/>
            <person name="Rousidou C."/>
            <person name="Vasileiadis S."/>
            <person name="Tanou G."/>
            <person name="Amoutzias G."/>
            <person name="Molassiotis A."/>
            <person name="Karpouzas D.G."/>
        </authorList>
    </citation>
    <scope>NUCLEOTIDE SEQUENCE [LARGE SCALE GENOMIC DNA]</scope>
    <source>
        <strain evidence="17 18">P3</strain>
    </source>
</reference>
<dbReference type="GO" id="GO:0015344">
    <property type="term" value="F:siderophore uptake transmembrane transporter activity"/>
    <property type="evidence" value="ECO:0007669"/>
    <property type="project" value="TreeGrafter"/>
</dbReference>
<dbReference type="PANTHER" id="PTHR32552">
    <property type="entry name" value="FERRICHROME IRON RECEPTOR-RELATED"/>
    <property type="match status" value="1"/>
</dbReference>
<evidence type="ECO:0000256" key="3">
    <source>
        <dbReference type="ARBA" id="ARBA00022448"/>
    </source>
</evidence>
<sequence length="784" mass="84676">MASSDFRSSVATPAFIALGCVGFIASAPAIAQSSGTAEGGKLGGVTVEAEAIEEGIKVDRVESPKATAPLLDTPQTITVISNQTIRQQNLLTLRDALSTIPGITFGAGEGGGGFGDSINLRGYSANNDITQDGVRDSGQYSRTDPFNLQQIEVYNGANSVFNGSGSVGGTINLVSKTPQANDLTVLEAGIGTDNYYRATVDSNVRASDLVAFRLNGMFHRNDYPDRDVEKYKRWGIAPSVTIGVDSPTRLTLSYVHQRDNNTPTYGVPFYITDTNDGPIAGIDSSDYYGIVNLDKQKITFDQATMRVDHDFSDAISVRNLTRWQRVEQYSVTSAPQGAICLVSGVQPNGQACPNGLAPGKWAQGGPRGYVRDQENQLFYNQTDLRIVSGEEGGIRNTLVVGGALTWEDYNIDTGSMIRNADGSAATLPQVDYIHPDFSYANPHYVLTARAKSHSSNKAIYAFDTVELGQFELNAGIRYEHNKGRYNNLPIDYPPGTTPLTPAQLATQRNSENLFSYRFGGVFKPTENTSIYIAYANSKTPSSATVRTGCGTISAPGAADPCAVAPEKARNYEIGAKADVLGGGLQLTAALFRNERSNFRVASNDPSLPATLQVLDGKSRVDGIALGATGRITEAWSIFANYTYLDSEVRQSISDFDLEQGVVDPQRGNRLTQTPKHSGSLWTTYAFDFGLQLGYGFTYQGSFATNFANANNPTQYNTDNYWVHRAMASYAFGNGLTAQLNVQNIFDKKYYTNIRNNLGANGVVGGGWAMPGEGRSARLSLFYSF</sequence>
<dbReference type="PANTHER" id="PTHR32552:SF83">
    <property type="entry name" value="BLR3904 PROTEIN"/>
    <property type="match status" value="1"/>
</dbReference>
<dbReference type="GO" id="GO:0015891">
    <property type="term" value="P:siderophore transport"/>
    <property type="evidence" value="ECO:0007669"/>
    <property type="project" value="InterPro"/>
</dbReference>
<dbReference type="InterPro" id="IPR012910">
    <property type="entry name" value="Plug_dom"/>
</dbReference>
<comment type="caution">
    <text evidence="17">The sequence shown here is derived from an EMBL/GenBank/DDBJ whole genome shotgun (WGS) entry which is preliminary data.</text>
</comment>
<evidence type="ECO:0000256" key="2">
    <source>
        <dbReference type="ARBA" id="ARBA00009810"/>
    </source>
</evidence>
<evidence type="ECO:0000313" key="17">
    <source>
        <dbReference type="EMBL" id="OHT18780.1"/>
    </source>
</evidence>
<dbReference type="Gene3D" id="2.170.130.10">
    <property type="entry name" value="TonB-dependent receptor, plug domain"/>
    <property type="match status" value="1"/>
</dbReference>
<accession>A0A1S1HE60</accession>
<evidence type="ECO:0000256" key="13">
    <source>
        <dbReference type="RuleBase" id="RU003357"/>
    </source>
</evidence>
<keyword evidence="4 12" id="KW-1134">Transmembrane beta strand</keyword>
<feature type="domain" description="TonB-dependent receptor plug" evidence="16">
    <location>
        <begin position="70"/>
        <end position="170"/>
    </location>
</feature>
<keyword evidence="3 12" id="KW-0813">Transport</keyword>
<keyword evidence="10 17" id="KW-0675">Receptor</keyword>